<dbReference type="Pfam" id="PF13646">
    <property type="entry name" value="HEAT_2"/>
    <property type="match status" value="1"/>
</dbReference>
<reference evidence="1 2" key="1">
    <citation type="submission" date="2018-10" db="EMBL/GenBank/DDBJ databases">
        <title>Co-occurring genomic capacity for anaerobic methane metabolism and dissimilatory sulfite reduction discovered in the Korarchaeota.</title>
        <authorList>
            <person name="Mckay L.J."/>
            <person name="Dlakic M."/>
            <person name="Fields M.W."/>
            <person name="Delmont T.O."/>
            <person name="Eren A.M."/>
            <person name="Jay Z.J."/>
            <person name="Klingelsmith K.B."/>
            <person name="Rusch D.B."/>
            <person name="Inskeep W.P."/>
        </authorList>
    </citation>
    <scope>NUCLEOTIDE SEQUENCE [LARGE SCALE GENOMIC DNA]</scope>
    <source>
        <strain evidence="1 2">WS</strain>
    </source>
</reference>
<proteinExistence type="predicted"/>
<dbReference type="RefSeq" id="WP_125741531.1">
    <property type="nucleotide sequence ID" value="NZ_RCOR01000022.1"/>
</dbReference>
<sequence length="212" mass="24306">MEIKGDEDCQLALYKIISQLLSEEYRGNKSRVGEILNGYDECFGEDVASLLSDMVFYVENGEVEKFLDVLREKLRDKKLRDEATLILRELCSRELLDRLEGWGEDLEPSVRIAYLKCLLKLFDRGEVGVEDLAPLAEDPSPKVRLALVSSLSIYAEREDVKELFIEMLGRESRGEIRNLILEALSSKTQAEASGKLDERFLSKIIKKLRRFP</sequence>
<accession>A0A3R9QYT8</accession>
<comment type="caution">
    <text evidence="1">The sequence shown here is derived from an EMBL/GenBank/DDBJ whole genome shotgun (WGS) entry which is preliminary data.</text>
</comment>
<organism evidence="1 2">
    <name type="scientific">Candidatus Korarchaeum cryptofilum</name>
    <dbReference type="NCBI Taxonomy" id="498846"/>
    <lineage>
        <taxon>Archaea</taxon>
        <taxon>Thermoproteota</taxon>
        <taxon>Candidatus Korarchaeia</taxon>
        <taxon>Candidatus Korarchaeales</taxon>
        <taxon>Candidatus Korarchaeaceae</taxon>
        <taxon>Candidatus Korarchaeum</taxon>
    </lineage>
</organism>
<name>A0A3R9QYT8_9CREN</name>
<evidence type="ECO:0000313" key="1">
    <source>
        <dbReference type="EMBL" id="RSN69022.1"/>
    </source>
</evidence>
<protein>
    <submittedName>
        <fullName evidence="1">HEAT repeat domain-containing protein</fullName>
    </submittedName>
</protein>
<dbReference type="Gene3D" id="1.25.10.10">
    <property type="entry name" value="Leucine-rich Repeat Variant"/>
    <property type="match status" value="1"/>
</dbReference>
<dbReference type="Proteomes" id="UP000278149">
    <property type="component" value="Unassembled WGS sequence"/>
</dbReference>
<dbReference type="AlphaFoldDB" id="A0A3R9QYT8"/>
<dbReference type="InterPro" id="IPR016024">
    <property type="entry name" value="ARM-type_fold"/>
</dbReference>
<dbReference type="EMBL" id="RCOR01000022">
    <property type="protein sequence ID" value="RSN69022.1"/>
    <property type="molecule type" value="Genomic_DNA"/>
</dbReference>
<dbReference type="InterPro" id="IPR011989">
    <property type="entry name" value="ARM-like"/>
</dbReference>
<gene>
    <name evidence="1" type="ORF">D9Q81_04305</name>
</gene>
<dbReference type="SUPFAM" id="SSF48371">
    <property type="entry name" value="ARM repeat"/>
    <property type="match status" value="1"/>
</dbReference>
<evidence type="ECO:0000313" key="2">
    <source>
        <dbReference type="Proteomes" id="UP000278149"/>
    </source>
</evidence>